<feature type="compositionally biased region" description="Basic and acidic residues" evidence="3">
    <location>
        <begin position="62"/>
        <end position="92"/>
    </location>
</feature>
<feature type="domain" description="Small acidic protein-like" evidence="4">
    <location>
        <begin position="301"/>
        <end position="368"/>
    </location>
</feature>
<evidence type="ECO:0000256" key="3">
    <source>
        <dbReference type="SAM" id="MobiDB-lite"/>
    </source>
</evidence>
<accession>A0A9P9F3J0</accession>
<feature type="compositionally biased region" description="Basic and acidic residues" evidence="3">
    <location>
        <begin position="268"/>
        <end position="280"/>
    </location>
</feature>
<protein>
    <recommendedName>
        <fullName evidence="2">Small acidic protein</fullName>
    </recommendedName>
</protein>
<feature type="compositionally biased region" description="Acidic residues" evidence="3">
    <location>
        <begin position="222"/>
        <end position="237"/>
    </location>
</feature>
<evidence type="ECO:0000256" key="2">
    <source>
        <dbReference type="ARBA" id="ARBA00016161"/>
    </source>
</evidence>
<feature type="compositionally biased region" description="Basic and acidic residues" evidence="3">
    <location>
        <begin position="335"/>
        <end position="344"/>
    </location>
</feature>
<dbReference type="AlphaFoldDB" id="A0A9P9F3J0"/>
<dbReference type="OrthoDB" id="10066125at2759"/>
<proteinExistence type="inferred from homology"/>
<feature type="region of interest" description="Disordered" evidence="3">
    <location>
        <begin position="1"/>
        <end position="92"/>
    </location>
</feature>
<dbReference type="InterPro" id="IPR028124">
    <property type="entry name" value="SMAP_dom"/>
</dbReference>
<feature type="compositionally biased region" description="Basic and acidic residues" evidence="3">
    <location>
        <begin position="202"/>
        <end position="211"/>
    </location>
</feature>
<dbReference type="PANTHER" id="PTHR22175:SF0">
    <property type="entry name" value="SMALL ACIDIC PROTEIN"/>
    <property type="match status" value="1"/>
</dbReference>
<feature type="region of interest" description="Disordered" evidence="3">
    <location>
        <begin position="325"/>
        <end position="344"/>
    </location>
</feature>
<comment type="similarity">
    <text evidence="1">Belongs to the SMAP family.</text>
</comment>
<dbReference type="Proteomes" id="UP000717696">
    <property type="component" value="Unassembled WGS sequence"/>
</dbReference>
<feature type="compositionally biased region" description="Basic and acidic residues" evidence="3">
    <location>
        <begin position="33"/>
        <end position="49"/>
    </location>
</feature>
<evidence type="ECO:0000313" key="6">
    <source>
        <dbReference type="Proteomes" id="UP000717696"/>
    </source>
</evidence>
<dbReference type="EMBL" id="JAGMUU010000005">
    <property type="protein sequence ID" value="KAH7152484.1"/>
    <property type="molecule type" value="Genomic_DNA"/>
</dbReference>
<feature type="compositionally biased region" description="Basic and acidic residues" evidence="3">
    <location>
        <begin position="297"/>
        <end position="308"/>
    </location>
</feature>
<feature type="region of interest" description="Disordered" evidence="3">
    <location>
        <begin position="123"/>
        <end position="308"/>
    </location>
</feature>
<reference evidence="5" key="1">
    <citation type="journal article" date="2021" name="Nat. Commun.">
        <title>Genetic determinants of endophytism in the Arabidopsis root mycobiome.</title>
        <authorList>
            <person name="Mesny F."/>
            <person name="Miyauchi S."/>
            <person name="Thiergart T."/>
            <person name="Pickel B."/>
            <person name="Atanasova L."/>
            <person name="Karlsson M."/>
            <person name="Huettel B."/>
            <person name="Barry K.W."/>
            <person name="Haridas S."/>
            <person name="Chen C."/>
            <person name="Bauer D."/>
            <person name="Andreopoulos W."/>
            <person name="Pangilinan J."/>
            <person name="LaButti K."/>
            <person name="Riley R."/>
            <person name="Lipzen A."/>
            <person name="Clum A."/>
            <person name="Drula E."/>
            <person name="Henrissat B."/>
            <person name="Kohler A."/>
            <person name="Grigoriev I.V."/>
            <person name="Martin F.M."/>
            <person name="Hacquard S."/>
        </authorList>
    </citation>
    <scope>NUCLEOTIDE SEQUENCE</scope>
    <source>
        <strain evidence="5">MPI-CAGE-AT-0021</strain>
    </source>
</reference>
<feature type="compositionally biased region" description="Polar residues" evidence="3">
    <location>
        <begin position="189"/>
        <end position="201"/>
    </location>
</feature>
<dbReference type="InterPro" id="IPR026714">
    <property type="entry name" value="SMAP"/>
</dbReference>
<evidence type="ECO:0000256" key="1">
    <source>
        <dbReference type="ARBA" id="ARBA00006502"/>
    </source>
</evidence>
<keyword evidence="6" id="KW-1185">Reference proteome</keyword>
<organism evidence="5 6">
    <name type="scientific">Dactylonectria estremocensis</name>
    <dbReference type="NCBI Taxonomy" id="1079267"/>
    <lineage>
        <taxon>Eukaryota</taxon>
        <taxon>Fungi</taxon>
        <taxon>Dikarya</taxon>
        <taxon>Ascomycota</taxon>
        <taxon>Pezizomycotina</taxon>
        <taxon>Sordariomycetes</taxon>
        <taxon>Hypocreomycetidae</taxon>
        <taxon>Hypocreales</taxon>
        <taxon>Nectriaceae</taxon>
        <taxon>Dactylonectria</taxon>
    </lineage>
</organism>
<evidence type="ECO:0000313" key="5">
    <source>
        <dbReference type="EMBL" id="KAH7152484.1"/>
    </source>
</evidence>
<dbReference type="Pfam" id="PF15477">
    <property type="entry name" value="SMAP"/>
    <property type="match status" value="1"/>
</dbReference>
<comment type="caution">
    <text evidence="5">The sequence shown here is derived from an EMBL/GenBank/DDBJ whole genome shotgun (WGS) entry which is preliminary data.</text>
</comment>
<feature type="compositionally biased region" description="Basic residues" evidence="3">
    <location>
        <begin position="242"/>
        <end position="255"/>
    </location>
</feature>
<sequence length="369" mass="40585">MSPTTDPDNEKNPVQLKVQRDAAVKKKLNTKQLKTEERAKKRNAKAEAKRTRKFGAKNVGKLADEHKPKKLEVPNRPAKLEKRKERLLQRSQKLEEKAKKLLADAKKAADQYQQLIDAETKYKQSVEANSDSDSSEDDSNSDASNAVASVDESDGESQSDNGVALTKPTMDEVPADVPADEVLLKQRRLSNAASERSNASHVESRPKIDLKKFKKSKKAEADEQEEKEASEADPEIESSDKKAKKAKKAEKKRKRANEAAKAAVTEEPAVKKDKSKDKSTKKPKRTEKAEEDAGAAEAEKWQVEDLDGGEARQAKFLRLLGGKKAGAAVAPASKSKSDSTKAEAEIQRQFEAGMKMKNEGGSKRRGLGA</sequence>
<feature type="compositionally biased region" description="Low complexity" evidence="3">
    <location>
        <begin position="325"/>
        <end position="334"/>
    </location>
</feature>
<name>A0A9P9F3J0_9HYPO</name>
<dbReference type="PANTHER" id="PTHR22175">
    <property type="entry name" value="SMALL ACIDIC PROTEIN-RELATED"/>
    <property type="match status" value="1"/>
</dbReference>
<gene>
    <name evidence="5" type="ORF">B0J13DRAFT_548542</name>
</gene>
<evidence type="ECO:0000259" key="4">
    <source>
        <dbReference type="Pfam" id="PF15477"/>
    </source>
</evidence>
<feature type="compositionally biased region" description="Low complexity" evidence="3">
    <location>
        <begin position="141"/>
        <end position="150"/>
    </location>
</feature>